<dbReference type="Pfam" id="PF01872">
    <property type="entry name" value="RibD_C"/>
    <property type="match status" value="1"/>
</dbReference>
<protein>
    <submittedName>
        <fullName evidence="2">Dihydrofolate reductase</fullName>
    </submittedName>
</protein>
<feature type="domain" description="Bacterial bifunctional deaminase-reductase C-terminal" evidence="1">
    <location>
        <begin position="5"/>
        <end position="161"/>
    </location>
</feature>
<sequence length="176" mass="20172">MSRPVTLFIVMSLDGFITGRDESLAWLDAIEGEGDNGFSEFYETVDTVVMGRKTYDWLQRQELERWPYEEKETYVITSSFPRKTETVTFTSADVMEELKEEEGKTIWVVGGGRLLRTYLERGDITDIVITIAPVLLGEGVPLFSSVPETTLERKRVRQFGQFTELHFEIKSGERGI</sequence>
<dbReference type="Gene3D" id="3.40.430.10">
    <property type="entry name" value="Dihydrofolate Reductase, subunit A"/>
    <property type="match status" value="1"/>
</dbReference>
<keyword evidence="3" id="KW-1185">Reference proteome</keyword>
<dbReference type="SUPFAM" id="SSF53597">
    <property type="entry name" value="Dihydrofolate reductase-like"/>
    <property type="match status" value="1"/>
</dbReference>
<dbReference type="Proteomes" id="UP000187608">
    <property type="component" value="Unassembled WGS sequence"/>
</dbReference>
<evidence type="ECO:0000259" key="1">
    <source>
        <dbReference type="Pfam" id="PF01872"/>
    </source>
</evidence>
<name>A0A1N7ISB4_9BACI</name>
<dbReference type="InterPro" id="IPR002734">
    <property type="entry name" value="RibDG_C"/>
</dbReference>
<dbReference type="InterPro" id="IPR024072">
    <property type="entry name" value="DHFR-like_dom_sf"/>
</dbReference>
<reference evidence="3" key="1">
    <citation type="submission" date="2017-01" db="EMBL/GenBank/DDBJ databases">
        <authorList>
            <person name="Varghese N."/>
            <person name="Submissions S."/>
        </authorList>
    </citation>
    <scope>NUCLEOTIDE SEQUENCE [LARGE SCALE GENOMIC DNA]</scope>
    <source>
        <strain evidence="3">DSM 23127</strain>
    </source>
</reference>
<dbReference type="EMBL" id="FTOC01000002">
    <property type="protein sequence ID" value="SIS39927.1"/>
    <property type="molecule type" value="Genomic_DNA"/>
</dbReference>
<dbReference type="PANTHER" id="PTHR38011:SF11">
    <property type="entry name" value="2,5-DIAMINO-6-RIBOSYLAMINO-4(3H)-PYRIMIDINONE 5'-PHOSPHATE REDUCTASE"/>
    <property type="match status" value="1"/>
</dbReference>
<dbReference type="PANTHER" id="PTHR38011">
    <property type="entry name" value="DIHYDROFOLATE REDUCTASE FAMILY PROTEIN (AFU_ORTHOLOGUE AFUA_8G06820)"/>
    <property type="match status" value="1"/>
</dbReference>
<accession>A0A1N7ISB4</accession>
<dbReference type="GO" id="GO:0008703">
    <property type="term" value="F:5-amino-6-(5-phosphoribosylamino)uracil reductase activity"/>
    <property type="evidence" value="ECO:0007669"/>
    <property type="project" value="InterPro"/>
</dbReference>
<dbReference type="OrthoDB" id="195113at2"/>
<gene>
    <name evidence="2" type="ORF">SAMN05421687_10287</name>
</gene>
<proteinExistence type="predicted"/>
<evidence type="ECO:0000313" key="2">
    <source>
        <dbReference type="EMBL" id="SIS39927.1"/>
    </source>
</evidence>
<organism evidence="2 3">
    <name type="scientific">Salimicrobium flavidum</name>
    <dbReference type="NCBI Taxonomy" id="570947"/>
    <lineage>
        <taxon>Bacteria</taxon>
        <taxon>Bacillati</taxon>
        <taxon>Bacillota</taxon>
        <taxon>Bacilli</taxon>
        <taxon>Bacillales</taxon>
        <taxon>Bacillaceae</taxon>
        <taxon>Salimicrobium</taxon>
    </lineage>
</organism>
<dbReference type="STRING" id="570947.SAMN05421687_10287"/>
<dbReference type="PRINTS" id="PR00070">
    <property type="entry name" value="DHFR"/>
</dbReference>
<dbReference type="GO" id="GO:0009231">
    <property type="term" value="P:riboflavin biosynthetic process"/>
    <property type="evidence" value="ECO:0007669"/>
    <property type="project" value="InterPro"/>
</dbReference>
<dbReference type="InterPro" id="IPR050765">
    <property type="entry name" value="Riboflavin_Biosynth_HTPR"/>
</dbReference>
<evidence type="ECO:0000313" key="3">
    <source>
        <dbReference type="Proteomes" id="UP000187608"/>
    </source>
</evidence>
<dbReference type="AlphaFoldDB" id="A0A1N7ISB4"/>